<dbReference type="PRINTS" id="PR00885">
    <property type="entry name" value="BCTERIALGSPH"/>
</dbReference>
<dbReference type="GO" id="GO:0015628">
    <property type="term" value="P:protein secretion by the type II secretion system"/>
    <property type="evidence" value="ECO:0007669"/>
    <property type="project" value="InterPro"/>
</dbReference>
<organism evidence="7 8">
    <name type="scientific">Chromobacterium haemolyticum</name>
    <dbReference type="NCBI Taxonomy" id="394935"/>
    <lineage>
        <taxon>Bacteria</taxon>
        <taxon>Pseudomonadati</taxon>
        <taxon>Pseudomonadota</taxon>
        <taxon>Betaproteobacteria</taxon>
        <taxon>Neisseriales</taxon>
        <taxon>Chromobacteriaceae</taxon>
        <taxon>Chromobacterium</taxon>
    </lineage>
</organism>
<name>A0A1W0CYZ8_9NEIS</name>
<dbReference type="GO" id="GO:0016020">
    <property type="term" value="C:membrane"/>
    <property type="evidence" value="ECO:0007669"/>
    <property type="project" value="UniProtKB-SubCell"/>
</dbReference>
<evidence type="ECO:0000256" key="6">
    <source>
        <dbReference type="SAM" id="Phobius"/>
    </source>
</evidence>
<dbReference type="InterPro" id="IPR045584">
    <property type="entry name" value="Pilin-like"/>
</dbReference>
<dbReference type="Proteomes" id="UP000192721">
    <property type="component" value="Unassembled WGS sequence"/>
</dbReference>
<proteinExistence type="predicted"/>
<evidence type="ECO:0000256" key="5">
    <source>
        <dbReference type="ARBA" id="ARBA00023136"/>
    </source>
</evidence>
<dbReference type="Pfam" id="PF07963">
    <property type="entry name" value="N_methyl"/>
    <property type="match status" value="1"/>
</dbReference>
<evidence type="ECO:0000256" key="1">
    <source>
        <dbReference type="ARBA" id="ARBA00004167"/>
    </source>
</evidence>
<dbReference type="Gene3D" id="3.30.700.10">
    <property type="entry name" value="Glycoprotein, Type 4 Pilin"/>
    <property type="match status" value="1"/>
</dbReference>
<sequence length="158" mass="17134">MSSSLPARGFTLIEVMVVMLIIGVLATTVTLSMRPDTHRQASDEAYRLARVLEQAADAAEMGDPLALMWDAKGYGFRRRGDNGDWGGANDELLADRLWPEGVHGGSLLLDGHPWPAGRPLLLWQDGRANALALQIKTETRSLAVTLSPLGRSRVDEGS</sequence>
<dbReference type="SUPFAM" id="SSF54523">
    <property type="entry name" value="Pili subunits"/>
    <property type="match status" value="1"/>
</dbReference>
<dbReference type="EMBL" id="MUKV01000012">
    <property type="protein sequence ID" value="OQS39908.1"/>
    <property type="molecule type" value="Genomic_DNA"/>
</dbReference>
<accession>A0A1W0CYZ8</accession>
<protein>
    <submittedName>
        <fullName evidence="7">Type II secretion system protein GspH</fullName>
    </submittedName>
</protein>
<dbReference type="RefSeq" id="WP_081555546.1">
    <property type="nucleotide sequence ID" value="NZ_MUKV01000012.1"/>
</dbReference>
<evidence type="ECO:0000256" key="2">
    <source>
        <dbReference type="ARBA" id="ARBA00022481"/>
    </source>
</evidence>
<comment type="caution">
    <text evidence="7">The sequence shown here is derived from an EMBL/GenBank/DDBJ whole genome shotgun (WGS) entry which is preliminary data.</text>
</comment>
<gene>
    <name evidence="7" type="ORF">B0T45_11415</name>
</gene>
<comment type="subcellular location">
    <subcellularLocation>
        <location evidence="1">Membrane</location>
        <topology evidence="1">Single-pass membrane protein</topology>
    </subcellularLocation>
</comment>
<dbReference type="PROSITE" id="PS00409">
    <property type="entry name" value="PROKAR_NTER_METHYL"/>
    <property type="match status" value="1"/>
</dbReference>
<reference evidence="7 8" key="1">
    <citation type="submission" date="2017-02" db="EMBL/GenBank/DDBJ databases">
        <title>Chromobacterium haemolyticum H5244.</title>
        <authorList>
            <person name="Gulvik C.A."/>
        </authorList>
    </citation>
    <scope>NUCLEOTIDE SEQUENCE [LARGE SCALE GENOMIC DNA]</scope>
    <source>
        <strain evidence="7 8">H5244</strain>
    </source>
</reference>
<dbReference type="AlphaFoldDB" id="A0A1W0CYZ8"/>
<keyword evidence="5 6" id="KW-0472">Membrane</keyword>
<dbReference type="GO" id="GO:0015627">
    <property type="term" value="C:type II protein secretion system complex"/>
    <property type="evidence" value="ECO:0007669"/>
    <property type="project" value="InterPro"/>
</dbReference>
<evidence type="ECO:0000313" key="7">
    <source>
        <dbReference type="EMBL" id="OQS39908.1"/>
    </source>
</evidence>
<dbReference type="InterPro" id="IPR012902">
    <property type="entry name" value="N_methyl_site"/>
</dbReference>
<keyword evidence="3 6" id="KW-0812">Transmembrane</keyword>
<feature type="transmembrane region" description="Helical" evidence="6">
    <location>
        <begin position="12"/>
        <end position="31"/>
    </location>
</feature>
<evidence type="ECO:0000256" key="3">
    <source>
        <dbReference type="ARBA" id="ARBA00022692"/>
    </source>
</evidence>
<evidence type="ECO:0000313" key="8">
    <source>
        <dbReference type="Proteomes" id="UP000192721"/>
    </source>
</evidence>
<keyword evidence="2" id="KW-0488">Methylation</keyword>
<dbReference type="NCBIfam" id="TIGR02532">
    <property type="entry name" value="IV_pilin_GFxxxE"/>
    <property type="match status" value="1"/>
</dbReference>
<keyword evidence="4 6" id="KW-1133">Transmembrane helix</keyword>
<dbReference type="InterPro" id="IPR002416">
    <property type="entry name" value="T2SS_protein-GspH"/>
</dbReference>
<evidence type="ECO:0000256" key="4">
    <source>
        <dbReference type="ARBA" id="ARBA00022989"/>
    </source>
</evidence>